<dbReference type="EMBL" id="JBHSPH010000010">
    <property type="protein sequence ID" value="MFC5864774.1"/>
    <property type="molecule type" value="Genomic_DNA"/>
</dbReference>
<dbReference type="RefSeq" id="WP_263332571.1">
    <property type="nucleotide sequence ID" value="NZ_JAGSYH010000001.1"/>
</dbReference>
<evidence type="ECO:0000313" key="2">
    <source>
        <dbReference type="EMBL" id="MFC5864774.1"/>
    </source>
</evidence>
<evidence type="ECO:0000313" key="3">
    <source>
        <dbReference type="Proteomes" id="UP001596091"/>
    </source>
</evidence>
<reference evidence="3" key="1">
    <citation type="journal article" date="2019" name="Int. J. Syst. Evol. Microbiol.">
        <title>The Global Catalogue of Microorganisms (GCM) 10K type strain sequencing project: providing services to taxonomists for standard genome sequencing and annotation.</title>
        <authorList>
            <consortium name="The Broad Institute Genomics Platform"/>
            <consortium name="The Broad Institute Genome Sequencing Center for Infectious Disease"/>
            <person name="Wu L."/>
            <person name="Ma J."/>
        </authorList>
    </citation>
    <scope>NUCLEOTIDE SEQUENCE [LARGE SCALE GENOMIC DNA]</scope>
    <source>
        <strain evidence="3">JCM 4087</strain>
    </source>
</reference>
<feature type="compositionally biased region" description="Low complexity" evidence="1">
    <location>
        <begin position="261"/>
        <end position="284"/>
    </location>
</feature>
<protein>
    <submittedName>
        <fullName evidence="2">DUF2076 domain-containing protein</fullName>
    </submittedName>
</protein>
<dbReference type="Proteomes" id="UP001596091">
    <property type="component" value="Unassembled WGS sequence"/>
</dbReference>
<feature type="compositionally biased region" description="Gly residues" evidence="1">
    <location>
        <begin position="285"/>
        <end position="301"/>
    </location>
</feature>
<name>A0ABW1EL96_9BACT</name>
<sequence length="301" mass="31724">MTPQEEQMLNSLVEKVNSTQLSEKDMTAEALLARGFANNPDAVYILAQSVLVQNIALEQARAQLSQAQEQVQQLQQQAQQPAHSTSFLGGLLGHRDPQPPPPPPPQSGYQQVYAPQQPDYQTPYNPPYQGQPYGGQQYGGPQYAAAPPQYVAAPSSQPSFLRGAAQTAAGVAAGALAFEGVESLLHGGFGHPGMGMGMGGWGMPGVGFGMGPGVGFERPVEENVVNNYYDSPAPEHHMEQGNYGQDFDRGGEEHGRNQGWDDSGSGVDDNSGSSSDFNENSDFDSGGGDFGGGGSDDSGNF</sequence>
<comment type="caution">
    <text evidence="2">The sequence shown here is derived from an EMBL/GenBank/DDBJ whole genome shotgun (WGS) entry which is preliminary data.</text>
</comment>
<feature type="region of interest" description="Disordered" evidence="1">
    <location>
        <begin position="75"/>
        <end position="141"/>
    </location>
</feature>
<keyword evidence="3" id="KW-1185">Reference proteome</keyword>
<dbReference type="InterPro" id="IPR018648">
    <property type="entry name" value="DUF2076"/>
</dbReference>
<feature type="compositionally biased region" description="Low complexity" evidence="1">
    <location>
        <begin position="120"/>
        <end position="131"/>
    </location>
</feature>
<organism evidence="2 3">
    <name type="scientific">Acidicapsa dinghuensis</name>
    <dbReference type="NCBI Taxonomy" id="2218256"/>
    <lineage>
        <taxon>Bacteria</taxon>
        <taxon>Pseudomonadati</taxon>
        <taxon>Acidobacteriota</taxon>
        <taxon>Terriglobia</taxon>
        <taxon>Terriglobales</taxon>
        <taxon>Acidobacteriaceae</taxon>
        <taxon>Acidicapsa</taxon>
    </lineage>
</organism>
<feature type="region of interest" description="Disordered" evidence="1">
    <location>
        <begin position="227"/>
        <end position="301"/>
    </location>
</feature>
<gene>
    <name evidence="2" type="ORF">ACFPT7_20870</name>
</gene>
<evidence type="ECO:0000256" key="1">
    <source>
        <dbReference type="SAM" id="MobiDB-lite"/>
    </source>
</evidence>
<feature type="compositionally biased region" description="Basic and acidic residues" evidence="1">
    <location>
        <begin position="246"/>
        <end position="256"/>
    </location>
</feature>
<accession>A0ABW1EL96</accession>
<proteinExistence type="predicted"/>
<dbReference type="Pfam" id="PF09849">
    <property type="entry name" value="DUF2076"/>
    <property type="match status" value="1"/>
</dbReference>